<keyword evidence="3" id="KW-0804">Transcription</keyword>
<keyword evidence="2" id="KW-0238">DNA-binding</keyword>
<evidence type="ECO:0000313" key="7">
    <source>
        <dbReference type="Proteomes" id="UP000449906"/>
    </source>
</evidence>
<evidence type="ECO:0000259" key="5">
    <source>
        <dbReference type="PROSITE" id="PS51078"/>
    </source>
</evidence>
<sequence length="253" mass="27328">MTSTATREIARPAAREGVLERVTLIMDSLAEEAGPLGLDEVTQLTGLPKSTVFRMLRKLHQLGWIHQDENGYAPGPRITRQDVTAEHDRIRVAAAVTLNELQLATDSVVHLSVVDGPVIHYLDKIGGPRSTSVPSRVGGRIMMTDSVSGLAILAAMTPEDVDDAVDRQRRWHPEHLAALHRDLNVIRRNRGIAVADGRRLYEGISSLAAPVLGPRGPVAAISLARRGHLSTATAGPLLINAVRATARALHPPR</sequence>
<dbReference type="Proteomes" id="UP000449906">
    <property type="component" value="Unassembled WGS sequence"/>
</dbReference>
<dbReference type="AlphaFoldDB" id="A0A7J5E2Y8"/>
<feature type="domain" description="IclR-ED" evidence="5">
    <location>
        <begin position="77"/>
        <end position="253"/>
    </location>
</feature>
<comment type="caution">
    <text evidence="6">The sequence shown here is derived from an EMBL/GenBank/DDBJ whole genome shotgun (WGS) entry which is preliminary data.</text>
</comment>
<dbReference type="InterPro" id="IPR029016">
    <property type="entry name" value="GAF-like_dom_sf"/>
</dbReference>
<evidence type="ECO:0000256" key="1">
    <source>
        <dbReference type="ARBA" id="ARBA00023015"/>
    </source>
</evidence>
<organism evidence="6 7">
    <name type="scientific">Nocardioides simplex</name>
    <name type="common">Arthrobacter simplex</name>
    <dbReference type="NCBI Taxonomy" id="2045"/>
    <lineage>
        <taxon>Bacteria</taxon>
        <taxon>Bacillati</taxon>
        <taxon>Actinomycetota</taxon>
        <taxon>Actinomycetes</taxon>
        <taxon>Propionibacteriales</taxon>
        <taxon>Nocardioidaceae</taxon>
        <taxon>Pimelobacter</taxon>
    </lineage>
</organism>
<proteinExistence type="predicted"/>
<dbReference type="PROSITE" id="PS51078">
    <property type="entry name" value="ICLR_ED"/>
    <property type="match status" value="1"/>
</dbReference>
<dbReference type="Gene3D" id="1.10.10.10">
    <property type="entry name" value="Winged helix-like DNA-binding domain superfamily/Winged helix DNA-binding domain"/>
    <property type="match status" value="1"/>
</dbReference>
<dbReference type="SMART" id="SM00346">
    <property type="entry name" value="HTH_ICLR"/>
    <property type="match status" value="1"/>
</dbReference>
<dbReference type="Gene3D" id="3.30.450.40">
    <property type="match status" value="1"/>
</dbReference>
<evidence type="ECO:0000259" key="4">
    <source>
        <dbReference type="PROSITE" id="PS51077"/>
    </source>
</evidence>
<feature type="domain" description="HTH iclR-type" evidence="4">
    <location>
        <begin position="16"/>
        <end position="76"/>
    </location>
</feature>
<dbReference type="InterPro" id="IPR036390">
    <property type="entry name" value="WH_DNA-bd_sf"/>
</dbReference>
<dbReference type="InterPro" id="IPR014757">
    <property type="entry name" value="Tscrpt_reg_IclR_C"/>
</dbReference>
<dbReference type="GO" id="GO:0003700">
    <property type="term" value="F:DNA-binding transcription factor activity"/>
    <property type="evidence" value="ECO:0007669"/>
    <property type="project" value="TreeGrafter"/>
</dbReference>
<dbReference type="GO" id="GO:0003677">
    <property type="term" value="F:DNA binding"/>
    <property type="evidence" value="ECO:0007669"/>
    <property type="project" value="UniProtKB-KW"/>
</dbReference>
<dbReference type="PROSITE" id="PS51077">
    <property type="entry name" value="HTH_ICLR"/>
    <property type="match status" value="1"/>
</dbReference>
<keyword evidence="1" id="KW-0805">Transcription regulation</keyword>
<dbReference type="SUPFAM" id="SSF46785">
    <property type="entry name" value="Winged helix' DNA-binding domain"/>
    <property type="match status" value="1"/>
</dbReference>
<dbReference type="PANTHER" id="PTHR30136">
    <property type="entry name" value="HELIX-TURN-HELIX TRANSCRIPTIONAL REGULATOR, ICLR FAMILY"/>
    <property type="match status" value="1"/>
</dbReference>
<name>A0A7J5E2Y8_NOCSI</name>
<dbReference type="InterPro" id="IPR036388">
    <property type="entry name" value="WH-like_DNA-bd_sf"/>
</dbReference>
<evidence type="ECO:0000313" key="6">
    <source>
        <dbReference type="EMBL" id="KAB2812640.1"/>
    </source>
</evidence>
<dbReference type="Pfam" id="PF01614">
    <property type="entry name" value="IclR_C"/>
    <property type="match status" value="1"/>
</dbReference>
<evidence type="ECO:0000256" key="2">
    <source>
        <dbReference type="ARBA" id="ARBA00023125"/>
    </source>
</evidence>
<gene>
    <name evidence="6" type="ORF">F9L07_12885</name>
</gene>
<protein>
    <submittedName>
        <fullName evidence="6">Helix-turn-helix domain-containing protein</fullName>
    </submittedName>
</protein>
<dbReference type="InterPro" id="IPR050707">
    <property type="entry name" value="HTH_MetabolicPath_Reg"/>
</dbReference>
<reference evidence="6 7" key="1">
    <citation type="submission" date="2019-09" db="EMBL/GenBank/DDBJ databases">
        <title>Pimelobacter sp. isolated from Paulinella.</title>
        <authorList>
            <person name="Jeong S.E."/>
        </authorList>
    </citation>
    <scope>NUCLEOTIDE SEQUENCE [LARGE SCALE GENOMIC DNA]</scope>
    <source>
        <strain evidence="6 7">Pch-N</strain>
    </source>
</reference>
<dbReference type="SUPFAM" id="SSF55781">
    <property type="entry name" value="GAF domain-like"/>
    <property type="match status" value="1"/>
</dbReference>
<dbReference type="EMBL" id="WBVM01000001">
    <property type="protein sequence ID" value="KAB2812640.1"/>
    <property type="molecule type" value="Genomic_DNA"/>
</dbReference>
<dbReference type="GO" id="GO:0045892">
    <property type="term" value="P:negative regulation of DNA-templated transcription"/>
    <property type="evidence" value="ECO:0007669"/>
    <property type="project" value="TreeGrafter"/>
</dbReference>
<dbReference type="PANTHER" id="PTHR30136:SF24">
    <property type="entry name" value="HTH-TYPE TRANSCRIPTIONAL REPRESSOR ALLR"/>
    <property type="match status" value="1"/>
</dbReference>
<dbReference type="InterPro" id="IPR005471">
    <property type="entry name" value="Tscrpt_reg_IclR_N"/>
</dbReference>
<dbReference type="Pfam" id="PF09339">
    <property type="entry name" value="HTH_IclR"/>
    <property type="match status" value="1"/>
</dbReference>
<accession>A0A7J5E2Y8</accession>
<dbReference type="RefSeq" id="WP_151579984.1">
    <property type="nucleotide sequence ID" value="NZ_WBVM01000001.1"/>
</dbReference>
<evidence type="ECO:0000256" key="3">
    <source>
        <dbReference type="ARBA" id="ARBA00023163"/>
    </source>
</evidence>